<evidence type="ECO:0000313" key="2">
    <source>
        <dbReference type="EMBL" id="EYB82449.1"/>
    </source>
</evidence>
<keyword evidence="1" id="KW-1133">Transmembrane helix</keyword>
<protein>
    <submittedName>
        <fullName evidence="2">Uncharacterized protein</fullName>
    </submittedName>
</protein>
<dbReference type="AlphaFoldDB" id="A0A016RWV2"/>
<organism evidence="2 3">
    <name type="scientific">Ancylostoma ceylanicum</name>
    <dbReference type="NCBI Taxonomy" id="53326"/>
    <lineage>
        <taxon>Eukaryota</taxon>
        <taxon>Metazoa</taxon>
        <taxon>Ecdysozoa</taxon>
        <taxon>Nematoda</taxon>
        <taxon>Chromadorea</taxon>
        <taxon>Rhabditida</taxon>
        <taxon>Rhabditina</taxon>
        <taxon>Rhabditomorpha</taxon>
        <taxon>Strongyloidea</taxon>
        <taxon>Ancylostomatidae</taxon>
        <taxon>Ancylostomatinae</taxon>
        <taxon>Ancylostoma</taxon>
    </lineage>
</organism>
<sequence length="145" mass="16745">MESELPVGPPLLVRFVLTFLSYVAYVLFRRLPMVLLPQMQKEIHLSREDIEKQGSLSRPRRVFNGTTRRLTLSSWVVWHSGRVQCVPFTGFRGRTCAHPTAEHSSAPSTHGKERLHFLHFLRFSRSFIPAYEFAAPKNPEVWGNL</sequence>
<keyword evidence="1" id="KW-0472">Membrane</keyword>
<evidence type="ECO:0000313" key="3">
    <source>
        <dbReference type="Proteomes" id="UP000024635"/>
    </source>
</evidence>
<proteinExistence type="predicted"/>
<keyword evidence="1" id="KW-0812">Transmembrane</keyword>
<keyword evidence="3" id="KW-1185">Reference proteome</keyword>
<gene>
    <name evidence="2" type="primary">Acey_s0360.g3456</name>
    <name evidence="2" type="ORF">Y032_0360g3456</name>
</gene>
<evidence type="ECO:0000256" key="1">
    <source>
        <dbReference type="SAM" id="Phobius"/>
    </source>
</evidence>
<accession>A0A016RWV2</accession>
<feature type="transmembrane region" description="Helical" evidence="1">
    <location>
        <begin position="12"/>
        <end position="31"/>
    </location>
</feature>
<reference evidence="3" key="1">
    <citation type="journal article" date="2015" name="Nat. Genet.">
        <title>The genome and transcriptome of the zoonotic hookworm Ancylostoma ceylanicum identify infection-specific gene families.</title>
        <authorList>
            <person name="Schwarz E.M."/>
            <person name="Hu Y."/>
            <person name="Antoshechkin I."/>
            <person name="Miller M.M."/>
            <person name="Sternberg P.W."/>
            <person name="Aroian R.V."/>
        </authorList>
    </citation>
    <scope>NUCLEOTIDE SEQUENCE</scope>
    <source>
        <strain evidence="3">HY135</strain>
    </source>
</reference>
<dbReference type="EMBL" id="JARK01001696">
    <property type="protein sequence ID" value="EYB82449.1"/>
    <property type="molecule type" value="Genomic_DNA"/>
</dbReference>
<comment type="caution">
    <text evidence="2">The sequence shown here is derived from an EMBL/GenBank/DDBJ whole genome shotgun (WGS) entry which is preliminary data.</text>
</comment>
<name>A0A016RWV2_9BILA</name>
<dbReference type="Proteomes" id="UP000024635">
    <property type="component" value="Unassembled WGS sequence"/>
</dbReference>